<gene>
    <name evidence="1" type="ORF">MPL1032_30004</name>
</gene>
<evidence type="ECO:0000313" key="2">
    <source>
        <dbReference type="Proteomes" id="UP000182888"/>
    </source>
</evidence>
<dbReference type="AlphaFoldDB" id="A0A0K2W315"/>
<organism evidence="1 2">
    <name type="scientific">Mesorhizobium plurifarium</name>
    <dbReference type="NCBI Taxonomy" id="69974"/>
    <lineage>
        <taxon>Bacteria</taxon>
        <taxon>Pseudomonadati</taxon>
        <taxon>Pseudomonadota</taxon>
        <taxon>Alphaproteobacteria</taxon>
        <taxon>Hyphomicrobiales</taxon>
        <taxon>Phyllobacteriaceae</taxon>
        <taxon>Mesorhizobium</taxon>
    </lineage>
</organism>
<evidence type="ECO:0000313" key="1">
    <source>
        <dbReference type="EMBL" id="CDX60000.1"/>
    </source>
</evidence>
<reference evidence="2" key="1">
    <citation type="submission" date="2014-08" db="EMBL/GenBank/DDBJ databases">
        <authorList>
            <person name="Edwards T."/>
        </authorList>
    </citation>
    <scope>NUCLEOTIDE SEQUENCE [LARGE SCALE GENOMIC DNA]</scope>
</reference>
<proteinExistence type="predicted"/>
<dbReference type="Proteomes" id="UP000182888">
    <property type="component" value="Unassembled WGS sequence"/>
</dbReference>
<protein>
    <submittedName>
        <fullName evidence="1">Uncharacterized protein</fullName>
    </submittedName>
</protein>
<accession>A0A0K2W315</accession>
<dbReference type="EMBL" id="CCND01000023">
    <property type="protein sequence ID" value="CDX60000.1"/>
    <property type="molecule type" value="Genomic_DNA"/>
</dbReference>
<name>A0A0K2W315_MESPL</name>
<sequence>MAALSEWVKRMLSHRILVHIGGGMTLLDSPAEAFKNNENPAAQLLNLARLIATSTPW</sequence>